<dbReference type="Pfam" id="PF00196">
    <property type="entry name" value="GerE"/>
    <property type="match status" value="1"/>
</dbReference>
<sequence length="224" mass="23389">MGELDGPIRVLLADDEPLIRAGVRSVLATDSGIEVVAESVDGRDAVEAARRHLPDVALLDLQMPVLDGHEATAELIRVLPTIKIIVLTTFGAEENVRKALTAGASGFLLKASDPREMINAVHAVADGGAYLSPRIAGTVIAGYRAASGSAKSEAADRVTPLTAREREVLALVTAGLSNAQIGRQMFMVEGTVKGHVSSILTKLGVYNRVQAAIIGHQAGLQADA</sequence>
<dbReference type="SMART" id="SM00421">
    <property type="entry name" value="HTH_LUXR"/>
    <property type="match status" value="1"/>
</dbReference>
<keyword evidence="9" id="KW-1185">Reference proteome</keyword>
<dbReference type="Proteomes" id="UP001209083">
    <property type="component" value="Chromosome"/>
</dbReference>
<feature type="domain" description="Response regulatory" evidence="7">
    <location>
        <begin position="9"/>
        <end position="125"/>
    </location>
</feature>
<dbReference type="InterPro" id="IPR011006">
    <property type="entry name" value="CheY-like_superfamily"/>
</dbReference>
<dbReference type="PROSITE" id="PS00622">
    <property type="entry name" value="HTH_LUXR_1"/>
    <property type="match status" value="1"/>
</dbReference>
<evidence type="ECO:0000313" key="8">
    <source>
        <dbReference type="EMBL" id="WGW12484.1"/>
    </source>
</evidence>
<dbReference type="PANTHER" id="PTHR43214:SF24">
    <property type="entry name" value="TRANSCRIPTIONAL REGULATORY PROTEIN NARL-RELATED"/>
    <property type="match status" value="1"/>
</dbReference>
<dbReference type="PROSITE" id="PS50043">
    <property type="entry name" value="HTH_LUXR_2"/>
    <property type="match status" value="1"/>
</dbReference>
<reference evidence="8 9" key="1">
    <citation type="submission" date="2023-05" db="EMBL/GenBank/DDBJ databases">
        <title>Lithophilousrod everest ZFBP1038 complete genpme.</title>
        <authorList>
            <person name="Tian M."/>
        </authorList>
    </citation>
    <scope>NUCLEOTIDE SEQUENCE [LARGE SCALE GENOMIC DNA]</scope>
    <source>
        <strain evidence="8 9">ZFBP1038</strain>
    </source>
</reference>
<keyword evidence="2" id="KW-0805">Transcription regulation</keyword>
<dbReference type="Gene3D" id="3.40.50.2300">
    <property type="match status" value="1"/>
</dbReference>
<proteinExistence type="predicted"/>
<dbReference type="CDD" id="cd17535">
    <property type="entry name" value="REC_NarL-like"/>
    <property type="match status" value="1"/>
</dbReference>
<evidence type="ECO:0000256" key="1">
    <source>
        <dbReference type="ARBA" id="ARBA00022553"/>
    </source>
</evidence>
<dbReference type="RefSeq" id="WP_349639284.1">
    <property type="nucleotide sequence ID" value="NZ_CP090958.1"/>
</dbReference>
<keyword evidence="1 5" id="KW-0597">Phosphoprotein</keyword>
<evidence type="ECO:0000256" key="3">
    <source>
        <dbReference type="ARBA" id="ARBA00023125"/>
    </source>
</evidence>
<gene>
    <name evidence="8" type="ORF">LWF01_01575</name>
</gene>
<dbReference type="SUPFAM" id="SSF52172">
    <property type="entry name" value="CheY-like"/>
    <property type="match status" value="1"/>
</dbReference>
<dbReference type="EMBL" id="CP090958">
    <property type="protein sequence ID" value="WGW12484.1"/>
    <property type="molecule type" value="Genomic_DNA"/>
</dbReference>
<dbReference type="PRINTS" id="PR00038">
    <property type="entry name" value="HTHLUXR"/>
</dbReference>
<dbReference type="CDD" id="cd06170">
    <property type="entry name" value="LuxR_C_like"/>
    <property type="match status" value="1"/>
</dbReference>
<dbReference type="SUPFAM" id="SSF46894">
    <property type="entry name" value="C-terminal effector domain of the bipartite response regulators"/>
    <property type="match status" value="1"/>
</dbReference>
<evidence type="ECO:0000313" key="9">
    <source>
        <dbReference type="Proteomes" id="UP001209083"/>
    </source>
</evidence>
<evidence type="ECO:0000256" key="4">
    <source>
        <dbReference type="ARBA" id="ARBA00023163"/>
    </source>
</evidence>
<feature type="modified residue" description="4-aspartylphosphate" evidence="5">
    <location>
        <position position="60"/>
    </location>
</feature>
<dbReference type="InterPro" id="IPR058245">
    <property type="entry name" value="NreC/VraR/RcsB-like_REC"/>
</dbReference>
<organism evidence="8 9">
    <name type="scientific">Saxibacter everestensis</name>
    <dbReference type="NCBI Taxonomy" id="2909229"/>
    <lineage>
        <taxon>Bacteria</taxon>
        <taxon>Bacillati</taxon>
        <taxon>Actinomycetota</taxon>
        <taxon>Actinomycetes</taxon>
        <taxon>Micrococcales</taxon>
        <taxon>Brevibacteriaceae</taxon>
        <taxon>Saxibacter</taxon>
    </lineage>
</organism>
<keyword evidence="4" id="KW-0804">Transcription</keyword>
<accession>A0ABY8QTY6</accession>
<dbReference type="PROSITE" id="PS50110">
    <property type="entry name" value="RESPONSE_REGULATORY"/>
    <property type="match status" value="1"/>
</dbReference>
<evidence type="ECO:0000256" key="2">
    <source>
        <dbReference type="ARBA" id="ARBA00023015"/>
    </source>
</evidence>
<protein>
    <submittedName>
        <fullName evidence="8">Response regulator transcription factor</fullName>
    </submittedName>
</protein>
<evidence type="ECO:0000256" key="5">
    <source>
        <dbReference type="PROSITE-ProRule" id="PRU00169"/>
    </source>
</evidence>
<name>A0ABY8QTY6_9MICO</name>
<evidence type="ECO:0000259" key="7">
    <source>
        <dbReference type="PROSITE" id="PS50110"/>
    </source>
</evidence>
<dbReference type="PANTHER" id="PTHR43214">
    <property type="entry name" value="TWO-COMPONENT RESPONSE REGULATOR"/>
    <property type="match status" value="1"/>
</dbReference>
<dbReference type="InterPro" id="IPR039420">
    <property type="entry name" value="WalR-like"/>
</dbReference>
<dbReference type="InterPro" id="IPR000792">
    <property type="entry name" value="Tscrpt_reg_LuxR_C"/>
</dbReference>
<dbReference type="InterPro" id="IPR001789">
    <property type="entry name" value="Sig_transdc_resp-reg_receiver"/>
</dbReference>
<feature type="domain" description="HTH luxR-type" evidence="6">
    <location>
        <begin position="154"/>
        <end position="219"/>
    </location>
</feature>
<keyword evidence="3" id="KW-0238">DNA-binding</keyword>
<dbReference type="SMART" id="SM00448">
    <property type="entry name" value="REC"/>
    <property type="match status" value="1"/>
</dbReference>
<evidence type="ECO:0000259" key="6">
    <source>
        <dbReference type="PROSITE" id="PS50043"/>
    </source>
</evidence>
<dbReference type="InterPro" id="IPR016032">
    <property type="entry name" value="Sig_transdc_resp-reg_C-effctor"/>
</dbReference>
<dbReference type="Pfam" id="PF00072">
    <property type="entry name" value="Response_reg"/>
    <property type="match status" value="1"/>
</dbReference>